<name>A0A1H1X3D1_9BRAD</name>
<keyword evidence="4" id="KW-1185">Reference proteome</keyword>
<dbReference type="Pfam" id="PF20434">
    <property type="entry name" value="BD-FAE"/>
    <property type="match status" value="1"/>
</dbReference>
<dbReference type="SUPFAM" id="SSF53474">
    <property type="entry name" value="alpha/beta-Hydrolases"/>
    <property type="match status" value="1"/>
</dbReference>
<dbReference type="Proteomes" id="UP000243904">
    <property type="component" value="Chromosome I"/>
</dbReference>
<dbReference type="EMBL" id="LT629750">
    <property type="protein sequence ID" value="SDT03079.1"/>
    <property type="molecule type" value="Genomic_DNA"/>
</dbReference>
<organism evidence="3 4">
    <name type="scientific">Bradyrhizobium canariense</name>
    <dbReference type="NCBI Taxonomy" id="255045"/>
    <lineage>
        <taxon>Bacteria</taxon>
        <taxon>Pseudomonadati</taxon>
        <taxon>Pseudomonadota</taxon>
        <taxon>Alphaproteobacteria</taxon>
        <taxon>Hyphomicrobiales</taxon>
        <taxon>Nitrobacteraceae</taxon>
        <taxon>Bradyrhizobium</taxon>
    </lineage>
</organism>
<feature type="domain" description="BD-FAE-like" evidence="2">
    <location>
        <begin position="31"/>
        <end position="233"/>
    </location>
</feature>
<dbReference type="AlphaFoldDB" id="A0A1H1X3D1"/>
<evidence type="ECO:0000313" key="3">
    <source>
        <dbReference type="EMBL" id="SDT03079.1"/>
    </source>
</evidence>
<proteinExistence type="predicted"/>
<dbReference type="InterPro" id="IPR049492">
    <property type="entry name" value="BD-FAE-like_dom"/>
</dbReference>
<protein>
    <submittedName>
        <fullName evidence="3">Acetyl esterase/lipase</fullName>
    </submittedName>
</protein>
<dbReference type="InterPro" id="IPR050300">
    <property type="entry name" value="GDXG_lipolytic_enzyme"/>
</dbReference>
<dbReference type="Gene3D" id="3.40.50.1820">
    <property type="entry name" value="alpha/beta hydrolase"/>
    <property type="match status" value="1"/>
</dbReference>
<evidence type="ECO:0000313" key="4">
    <source>
        <dbReference type="Proteomes" id="UP000243904"/>
    </source>
</evidence>
<reference evidence="4" key="1">
    <citation type="submission" date="2016-10" db="EMBL/GenBank/DDBJ databases">
        <authorList>
            <person name="Varghese N."/>
            <person name="Submissions S."/>
        </authorList>
    </citation>
    <scope>NUCLEOTIDE SEQUENCE [LARGE SCALE GENOMIC DNA]</scope>
    <source>
        <strain evidence="4">GAS369</strain>
    </source>
</reference>
<dbReference type="InterPro" id="IPR029058">
    <property type="entry name" value="AB_hydrolase_fold"/>
</dbReference>
<evidence type="ECO:0000256" key="1">
    <source>
        <dbReference type="ARBA" id="ARBA00022801"/>
    </source>
</evidence>
<evidence type="ECO:0000259" key="2">
    <source>
        <dbReference type="Pfam" id="PF20434"/>
    </source>
</evidence>
<dbReference type="PANTHER" id="PTHR48081">
    <property type="entry name" value="AB HYDROLASE SUPERFAMILY PROTEIN C4A8.06C"/>
    <property type="match status" value="1"/>
</dbReference>
<sequence length="281" mass="30086">MTVINGSTYEVLTEDLEFGRVGDAVLLARLYRPKGVSGFPAIVDVHGGAWTGGDRLNNAPMHEVIAAAGTAVLALDFRLAPAVPYPGSVADINLGIRWLKANVARWGGNAELVGGLGTSSGAHQLLLNVLRPRDPRYLALPLANAADVDANLAYLILCWPISDPVARYRMARATGNDRLVNNHHAFFGTEETMAEANPQHIVESGSSLKLPPALLIQGTNDANVTPDMADRFAAAYAKAGGQITLRKFKGQPHTFIPQNPTSPASVEALHVITDFIRLQTR</sequence>
<gene>
    <name evidence="3" type="ORF">SAMN05444158_4109</name>
</gene>
<dbReference type="RefSeq" id="WP_146688568.1">
    <property type="nucleotide sequence ID" value="NZ_LT629750.1"/>
</dbReference>
<keyword evidence="1" id="KW-0378">Hydrolase</keyword>
<accession>A0A1H1X3D1</accession>
<dbReference type="GO" id="GO:0016787">
    <property type="term" value="F:hydrolase activity"/>
    <property type="evidence" value="ECO:0007669"/>
    <property type="project" value="UniProtKB-KW"/>
</dbReference>